<comment type="caution">
    <text evidence="12">The sequence shown here is derived from an EMBL/GenBank/DDBJ whole genome shotgun (WGS) entry which is preliminary data.</text>
</comment>
<dbReference type="GO" id="GO:0005886">
    <property type="term" value="C:plasma membrane"/>
    <property type="evidence" value="ECO:0007669"/>
    <property type="project" value="UniProtKB-SubCell"/>
</dbReference>
<dbReference type="Proteomes" id="UP000036168">
    <property type="component" value="Unassembled WGS sequence"/>
</dbReference>
<keyword evidence="8 9" id="KW-0472">Membrane</keyword>
<dbReference type="Pfam" id="PF00005">
    <property type="entry name" value="ABC_tran"/>
    <property type="match status" value="1"/>
</dbReference>
<protein>
    <submittedName>
        <fullName evidence="12 13">ABC transporter</fullName>
    </submittedName>
</protein>
<dbReference type="Gene3D" id="1.20.1560.10">
    <property type="entry name" value="ABC transporter type 1, transmembrane domain"/>
    <property type="match status" value="1"/>
</dbReference>
<feature type="domain" description="ABC transporter" evidence="10">
    <location>
        <begin position="359"/>
        <end position="606"/>
    </location>
</feature>
<keyword evidence="2" id="KW-0813">Transport</keyword>
<dbReference type="EMBL" id="JARRTL010000006">
    <property type="protein sequence ID" value="MEC0483859.1"/>
    <property type="molecule type" value="Genomic_DNA"/>
</dbReference>
<organism evidence="12 14">
    <name type="scientific">Bacillus glycinifermentans</name>
    <dbReference type="NCBI Taxonomy" id="1664069"/>
    <lineage>
        <taxon>Bacteria</taxon>
        <taxon>Bacillati</taxon>
        <taxon>Bacillota</taxon>
        <taxon>Bacilli</taxon>
        <taxon>Bacillales</taxon>
        <taxon>Bacillaceae</taxon>
        <taxon>Bacillus</taxon>
    </lineage>
</organism>
<name>A0A0T6BJX9_9BACI</name>
<feature type="transmembrane region" description="Helical" evidence="9">
    <location>
        <begin position="151"/>
        <end position="172"/>
    </location>
</feature>
<dbReference type="SUPFAM" id="SSF90123">
    <property type="entry name" value="ABC transporter transmembrane region"/>
    <property type="match status" value="1"/>
</dbReference>
<dbReference type="InterPro" id="IPR027417">
    <property type="entry name" value="P-loop_NTPase"/>
</dbReference>
<dbReference type="SUPFAM" id="SSF52540">
    <property type="entry name" value="P-loop containing nucleoside triphosphate hydrolases"/>
    <property type="match status" value="1"/>
</dbReference>
<keyword evidence="6 13" id="KW-0067">ATP-binding</keyword>
<dbReference type="InterPro" id="IPR039421">
    <property type="entry name" value="Type_1_exporter"/>
</dbReference>
<dbReference type="RefSeq" id="WP_048352763.1">
    <property type="nucleotide sequence ID" value="NZ_CP023481.1"/>
</dbReference>
<comment type="subcellular location">
    <subcellularLocation>
        <location evidence="1">Cell membrane</location>
        <topology evidence="1">Multi-pass membrane protein</topology>
    </subcellularLocation>
</comment>
<evidence type="ECO:0000256" key="5">
    <source>
        <dbReference type="ARBA" id="ARBA00022741"/>
    </source>
</evidence>
<dbReference type="AlphaFoldDB" id="A0A0T6BJX9"/>
<reference evidence="13 15" key="3">
    <citation type="submission" date="2023-03" db="EMBL/GenBank/DDBJ databases">
        <title>Agriculturally important microbes genome sequencing.</title>
        <authorList>
            <person name="Dunlap C."/>
        </authorList>
    </citation>
    <scope>NUCLEOTIDE SEQUENCE [LARGE SCALE GENOMIC DNA]</scope>
    <source>
        <strain evidence="13 15">CBP-3203</strain>
    </source>
</reference>
<evidence type="ECO:0000256" key="3">
    <source>
        <dbReference type="ARBA" id="ARBA00022475"/>
    </source>
</evidence>
<dbReference type="PANTHER" id="PTHR43394:SF1">
    <property type="entry name" value="ATP-BINDING CASSETTE SUB-FAMILY B MEMBER 10, MITOCHONDRIAL"/>
    <property type="match status" value="1"/>
</dbReference>
<proteinExistence type="predicted"/>
<sequence length="619" mass="70062">MKRMHVWNMKGKLRHIQEPLQTARLLGKMVWKSGPWLMICMLFFILIEATVPLLQLYASKQVIDGVVKHDNTVNTEVWAVVYAGSLVMIGAVKSLETWVKTLLSERSMITVNTLLIDAFERIPGMRFFEDPAYRDKLETLRDRSTWLPSQFVNISSNLLTAVVSLFGVVFVIAYLSPVLAVILFLSTAPFAFVHNRYNEMEWEYHKDYAPARRKIAYARNILLNRRSAKEIRLFGLGPFFQTMYRSTFKELYRVLRNIQVRSSRWAVLTGFISGAGTGMGYFWILSQSGSQHVTAGDIALYLGAVFQLSAALRDIAKEGADTFDIWRMGKDFFLFMNAKKDIALPAKPVPLGEKGALAVEFKNVSFRYPFMGEDHKNGRSDDVLKDISFSIAPGERIAIVGANGSGKTTLIKLLCRFYEWNGGEIKVNGVNIRNADVKDVRSRISVVFQEFGKYELSLRENIALGDLDAAGDQEKLRHAVQAARLEQIIETLPEGLDAMLGPEWGGTDFSGGQWQRIALARSFIKDAGLVILDEPAASLDIRAEYEIFRQFHRFTQGKTVIMISHRFSTVKMADRILVLKNGKIAEEGSHEELLKRNGEYANMFRLQAKSYQGKDEVQC</sequence>
<dbReference type="Gene3D" id="3.40.50.300">
    <property type="entry name" value="P-loop containing nucleotide triphosphate hydrolases"/>
    <property type="match status" value="1"/>
</dbReference>
<dbReference type="GO" id="GO:0016887">
    <property type="term" value="F:ATP hydrolysis activity"/>
    <property type="evidence" value="ECO:0007669"/>
    <property type="project" value="InterPro"/>
</dbReference>
<dbReference type="InterPro" id="IPR036640">
    <property type="entry name" value="ABC1_TM_sf"/>
</dbReference>
<feature type="transmembrane region" description="Helical" evidence="9">
    <location>
        <begin position="77"/>
        <end position="99"/>
    </location>
</feature>
<keyword evidence="7 9" id="KW-1133">Transmembrane helix</keyword>
<dbReference type="FunFam" id="3.40.50.300:FF:000221">
    <property type="entry name" value="Multidrug ABC transporter ATP-binding protein"/>
    <property type="match status" value="1"/>
</dbReference>
<feature type="transmembrane region" description="Helical" evidence="9">
    <location>
        <begin position="36"/>
        <end position="57"/>
    </location>
</feature>
<keyword evidence="4 9" id="KW-0812">Transmembrane</keyword>
<reference evidence="12" key="2">
    <citation type="submission" date="2015-10" db="EMBL/GenBank/DDBJ databases">
        <authorList>
            <person name="Gilbert D.G."/>
        </authorList>
    </citation>
    <scope>NUCLEOTIDE SEQUENCE</scope>
    <source>
        <strain evidence="12">GO-13</strain>
    </source>
</reference>
<dbReference type="PROSITE" id="PS00211">
    <property type="entry name" value="ABC_TRANSPORTER_1"/>
    <property type="match status" value="1"/>
</dbReference>
<evidence type="ECO:0000259" key="11">
    <source>
        <dbReference type="PROSITE" id="PS50929"/>
    </source>
</evidence>
<accession>A0A0T6BJX9</accession>
<dbReference type="GO" id="GO:0005524">
    <property type="term" value="F:ATP binding"/>
    <property type="evidence" value="ECO:0007669"/>
    <property type="project" value="UniProtKB-KW"/>
</dbReference>
<dbReference type="PROSITE" id="PS50929">
    <property type="entry name" value="ABC_TM1F"/>
    <property type="match status" value="1"/>
</dbReference>
<evidence type="ECO:0000256" key="6">
    <source>
        <dbReference type="ARBA" id="ARBA00022840"/>
    </source>
</evidence>
<evidence type="ECO:0000256" key="7">
    <source>
        <dbReference type="ARBA" id="ARBA00022989"/>
    </source>
</evidence>
<gene>
    <name evidence="12" type="ORF">AB447_206220</name>
    <name evidence="13" type="ORF">P8828_03205</name>
</gene>
<dbReference type="SMART" id="SM00382">
    <property type="entry name" value="AAA"/>
    <property type="match status" value="1"/>
</dbReference>
<evidence type="ECO:0000313" key="13">
    <source>
        <dbReference type="EMBL" id="MEC0483859.1"/>
    </source>
</evidence>
<dbReference type="InterPro" id="IPR011527">
    <property type="entry name" value="ABC1_TM_dom"/>
</dbReference>
<dbReference type="OrthoDB" id="9806127at2"/>
<reference evidence="12 14" key="1">
    <citation type="journal article" date="2015" name="Int. J. Syst. Evol. Microbiol.">
        <title>Bacillus glycinifermentans sp. nov., isolated from fermented soybean paste.</title>
        <authorList>
            <person name="Kim S.J."/>
            <person name="Dunlap C.A."/>
            <person name="Kwon S.W."/>
            <person name="Rooney A.P."/>
        </authorList>
    </citation>
    <scope>NUCLEOTIDE SEQUENCE [LARGE SCALE GENOMIC DNA]</scope>
    <source>
        <strain evidence="12 14">GO-13</strain>
    </source>
</reference>
<evidence type="ECO:0000256" key="4">
    <source>
        <dbReference type="ARBA" id="ARBA00022692"/>
    </source>
</evidence>
<dbReference type="InterPro" id="IPR017871">
    <property type="entry name" value="ABC_transporter-like_CS"/>
</dbReference>
<feature type="transmembrane region" description="Helical" evidence="9">
    <location>
        <begin position="265"/>
        <end position="284"/>
    </location>
</feature>
<evidence type="ECO:0000259" key="10">
    <source>
        <dbReference type="PROSITE" id="PS50893"/>
    </source>
</evidence>
<evidence type="ECO:0000313" key="14">
    <source>
        <dbReference type="Proteomes" id="UP000036168"/>
    </source>
</evidence>
<feature type="domain" description="ABC transmembrane type-1" evidence="11">
    <location>
        <begin position="41"/>
        <end position="316"/>
    </location>
</feature>
<keyword evidence="5" id="KW-0547">Nucleotide-binding</keyword>
<evidence type="ECO:0000313" key="15">
    <source>
        <dbReference type="Proteomes" id="UP001341297"/>
    </source>
</evidence>
<feature type="transmembrane region" description="Helical" evidence="9">
    <location>
        <begin position="178"/>
        <end position="197"/>
    </location>
</feature>
<evidence type="ECO:0000256" key="8">
    <source>
        <dbReference type="ARBA" id="ARBA00023136"/>
    </source>
</evidence>
<dbReference type="EMBL" id="LECW02000045">
    <property type="protein sequence ID" value="KRT90174.1"/>
    <property type="molecule type" value="Genomic_DNA"/>
</dbReference>
<dbReference type="GO" id="GO:0015421">
    <property type="term" value="F:ABC-type oligopeptide transporter activity"/>
    <property type="evidence" value="ECO:0007669"/>
    <property type="project" value="TreeGrafter"/>
</dbReference>
<dbReference type="PROSITE" id="PS50893">
    <property type="entry name" value="ABC_TRANSPORTER_2"/>
    <property type="match status" value="1"/>
</dbReference>
<evidence type="ECO:0000256" key="1">
    <source>
        <dbReference type="ARBA" id="ARBA00004651"/>
    </source>
</evidence>
<evidence type="ECO:0000256" key="9">
    <source>
        <dbReference type="SAM" id="Phobius"/>
    </source>
</evidence>
<keyword evidence="15" id="KW-1185">Reference proteome</keyword>
<dbReference type="Proteomes" id="UP001341297">
    <property type="component" value="Unassembled WGS sequence"/>
</dbReference>
<dbReference type="InterPro" id="IPR003593">
    <property type="entry name" value="AAA+_ATPase"/>
</dbReference>
<evidence type="ECO:0000313" key="12">
    <source>
        <dbReference type="EMBL" id="KRT90174.1"/>
    </source>
</evidence>
<dbReference type="PANTHER" id="PTHR43394">
    <property type="entry name" value="ATP-DEPENDENT PERMEASE MDL1, MITOCHONDRIAL"/>
    <property type="match status" value="1"/>
</dbReference>
<dbReference type="InterPro" id="IPR003439">
    <property type="entry name" value="ABC_transporter-like_ATP-bd"/>
</dbReference>
<keyword evidence="3" id="KW-1003">Cell membrane</keyword>
<evidence type="ECO:0000256" key="2">
    <source>
        <dbReference type="ARBA" id="ARBA00022448"/>
    </source>
</evidence>